<dbReference type="InterPro" id="IPR007034">
    <property type="entry name" value="BMS1_TSR1_C"/>
</dbReference>
<feature type="domain" description="Ribosome biogenesis protein BMS1/TSR1 C-terminal" evidence="3">
    <location>
        <begin position="288"/>
        <end position="587"/>
    </location>
</feature>
<dbReference type="GO" id="GO:0000462">
    <property type="term" value="P:maturation of SSU-rRNA from tricistronic rRNA transcript (SSU-rRNA, 5.8S rRNA, LSU-rRNA)"/>
    <property type="evidence" value="ECO:0007669"/>
    <property type="project" value="TreeGrafter"/>
</dbReference>
<evidence type="ECO:0000259" key="2">
    <source>
        <dbReference type="SMART" id="SM00785"/>
    </source>
</evidence>
<gene>
    <name evidence="4" type="ORF">MKW94_014110</name>
</gene>
<dbReference type="Gene3D" id="3.40.50.300">
    <property type="entry name" value="P-loop containing nucleotide triphosphate hydrolases"/>
    <property type="match status" value="1"/>
</dbReference>
<name>A0AA41S964_PAPNU</name>
<evidence type="ECO:0000259" key="3">
    <source>
        <dbReference type="SMART" id="SM01362"/>
    </source>
</evidence>
<dbReference type="Proteomes" id="UP001177140">
    <property type="component" value="Unassembled WGS sequence"/>
</dbReference>
<feature type="region of interest" description="Disordered" evidence="1">
    <location>
        <begin position="649"/>
        <end position="671"/>
    </location>
</feature>
<dbReference type="GO" id="GO:0003924">
    <property type="term" value="F:GTPase activity"/>
    <property type="evidence" value="ECO:0007669"/>
    <property type="project" value="TreeGrafter"/>
</dbReference>
<dbReference type="GO" id="GO:0005525">
    <property type="term" value="F:GTP binding"/>
    <property type="evidence" value="ECO:0007669"/>
    <property type="project" value="TreeGrafter"/>
</dbReference>
<dbReference type="InterPro" id="IPR027417">
    <property type="entry name" value="P-loop_NTPase"/>
</dbReference>
<dbReference type="GO" id="GO:0030686">
    <property type="term" value="C:90S preribosome"/>
    <property type="evidence" value="ECO:0007669"/>
    <property type="project" value="TreeGrafter"/>
</dbReference>
<feature type="compositionally biased region" description="Basic residues" evidence="1">
    <location>
        <begin position="649"/>
        <end position="659"/>
    </location>
</feature>
<dbReference type="SUPFAM" id="SSF52540">
    <property type="entry name" value="P-loop containing nucleoside triphosphate hydrolases"/>
    <property type="match status" value="1"/>
</dbReference>
<dbReference type="InterPro" id="IPR012948">
    <property type="entry name" value="AARP2CN"/>
</dbReference>
<dbReference type="EMBL" id="JAJJMA010093667">
    <property type="protein sequence ID" value="MCL7029738.1"/>
    <property type="molecule type" value="Genomic_DNA"/>
</dbReference>
<reference evidence="4" key="1">
    <citation type="submission" date="2022-03" db="EMBL/GenBank/DDBJ databases">
        <title>A functionally conserved STORR gene fusion in Papaver species that diverged 16.8 million years ago.</title>
        <authorList>
            <person name="Catania T."/>
        </authorList>
    </citation>
    <scope>NUCLEOTIDE SEQUENCE</scope>
    <source>
        <strain evidence="4">S-191538</strain>
    </source>
</reference>
<dbReference type="InterPro" id="IPR039761">
    <property type="entry name" value="Bms1/Tsr1"/>
</dbReference>
<protein>
    <recommendedName>
        <fullName evidence="6">Bms1-type G domain-containing protein</fullName>
    </recommendedName>
</protein>
<proteinExistence type="predicted"/>
<dbReference type="PANTHER" id="PTHR12858:SF2">
    <property type="entry name" value="RIBOSOME BIOGENESIS PROTEIN BMS1 HOMOLOG"/>
    <property type="match status" value="1"/>
</dbReference>
<dbReference type="PANTHER" id="PTHR12858">
    <property type="entry name" value="RIBOSOME BIOGENESIS PROTEIN"/>
    <property type="match status" value="1"/>
</dbReference>
<evidence type="ECO:0008006" key="6">
    <source>
        <dbReference type="Google" id="ProtNLM"/>
    </source>
</evidence>
<dbReference type="GO" id="GO:0034511">
    <property type="term" value="F:U3 snoRNA binding"/>
    <property type="evidence" value="ECO:0007669"/>
    <property type="project" value="TreeGrafter"/>
</dbReference>
<dbReference type="GO" id="GO:0000479">
    <property type="term" value="P:endonucleolytic cleavage of tricistronic rRNA transcript (SSU-rRNA, 5.8S rRNA, LSU-rRNA)"/>
    <property type="evidence" value="ECO:0007669"/>
    <property type="project" value="TreeGrafter"/>
</dbReference>
<organism evidence="4 5">
    <name type="scientific">Papaver nudicaule</name>
    <name type="common">Iceland poppy</name>
    <dbReference type="NCBI Taxonomy" id="74823"/>
    <lineage>
        <taxon>Eukaryota</taxon>
        <taxon>Viridiplantae</taxon>
        <taxon>Streptophyta</taxon>
        <taxon>Embryophyta</taxon>
        <taxon>Tracheophyta</taxon>
        <taxon>Spermatophyta</taxon>
        <taxon>Magnoliopsida</taxon>
        <taxon>Ranunculales</taxon>
        <taxon>Papaveraceae</taxon>
        <taxon>Papaveroideae</taxon>
        <taxon>Papaver</taxon>
    </lineage>
</organism>
<evidence type="ECO:0000313" key="5">
    <source>
        <dbReference type="Proteomes" id="UP001177140"/>
    </source>
</evidence>
<keyword evidence="5" id="KW-1185">Reference proteome</keyword>
<accession>A0AA41S964</accession>
<evidence type="ECO:0000313" key="4">
    <source>
        <dbReference type="EMBL" id="MCL7029738.1"/>
    </source>
</evidence>
<dbReference type="Pfam" id="PF08142">
    <property type="entry name" value="AARP2CN"/>
    <property type="match status" value="1"/>
</dbReference>
<sequence>MDSSSFPWISNQYQGRFIEQGPEKLVIYDSPESPATTDSEEEEQDHCDVSTIHPEPVPYVILVQGPPNVGKSLLIKSLVKFFTKKYLNNIQGPITVQSGKHRRLQFVECPNDVHGMIDAAKYADLVILCIDASYGFEFETFEFCNLLQVHGFPNVIGVLSHLDKIKVKGNLTETKQRLSRQFRNEICGGAELFFLSCLDNGMYLGCQIHKLATFISVMKFNPLSWQIAHPYVLVDHFEDVTSPERVHIDRKCDRNIVMYGYLRGNNIKRGTKVHIAGVGDFPLYGITSLADPCPLPSAAKKRVSDKERLFYAPMSGFGDLLYDKNAEYMDKLNDLDELTRLEIEGFRAGTYLKLEVHDVPFKMTKNVNPYCPILVGGISLEEENVGYMQARFKQHSWHMKILKTRDPLIVSVGWRRYQIRPIYAQEVGGNRLRRIHYIPKHEDCLAMFWGPLAPLGTGIVAVHNLPGNKAVFRISAMGVILDFTQAAEITAKIVKKHKQVGTPLKIFKKTALIKDLFRSDFEIDWFEGAAIQTARGVQGNVKKVAQKKLASELIRKGDQPREGIASWSFQHEISLSDKVFVPVWGQVGELKDSSDCTGQGMETVGELKDSLNQDDPARGQPTIEHRRGVVFTEMKPGFGTRLTICKEYQRKRRPRKRGQLPKTEKREKEKCEKYIKKSNEVVSGRCNHNYMEFGSSA</sequence>
<dbReference type="AlphaFoldDB" id="A0AA41S964"/>
<feature type="domain" description="AARP2CN" evidence="2">
    <location>
        <begin position="207"/>
        <end position="293"/>
    </location>
</feature>
<dbReference type="GO" id="GO:0005634">
    <property type="term" value="C:nucleus"/>
    <property type="evidence" value="ECO:0007669"/>
    <property type="project" value="InterPro"/>
</dbReference>
<comment type="caution">
    <text evidence="4">The sequence shown here is derived from an EMBL/GenBank/DDBJ whole genome shotgun (WGS) entry which is preliminary data.</text>
</comment>
<dbReference type="SMART" id="SM00785">
    <property type="entry name" value="AARP2CN"/>
    <property type="match status" value="1"/>
</dbReference>
<evidence type="ECO:0000256" key="1">
    <source>
        <dbReference type="SAM" id="MobiDB-lite"/>
    </source>
</evidence>
<dbReference type="Pfam" id="PF04950">
    <property type="entry name" value="RIBIOP_C"/>
    <property type="match status" value="1"/>
</dbReference>
<dbReference type="SMART" id="SM01362">
    <property type="entry name" value="DUF663"/>
    <property type="match status" value="1"/>
</dbReference>
<feature type="compositionally biased region" description="Basic and acidic residues" evidence="1">
    <location>
        <begin position="662"/>
        <end position="671"/>
    </location>
</feature>